<gene>
    <name evidence="5" type="ORF">B0I00_2446</name>
</gene>
<dbReference type="PRINTS" id="PR00033">
    <property type="entry name" value="HTHASNC"/>
</dbReference>
<keyword evidence="1" id="KW-0805">Transcription regulation</keyword>
<name>A0A2N0H7E1_9SPHN</name>
<dbReference type="PANTHER" id="PTHR30154">
    <property type="entry name" value="LEUCINE-RESPONSIVE REGULATORY PROTEIN"/>
    <property type="match status" value="1"/>
</dbReference>
<sequence length="153" mass="16981">MDRADIAILEALQDDSSRSVAQLADLVGVSSSACHRRIKALEEGGIITGYAAQVDSGRLGLKLQAFVEITLTSQSREAMDRFERAVGDFDDILECHLMSGQADYLLRVAAIDLEQYDRIHRDCLARLPGVSSMRSAFAIRRIKRWQGYPVPRG</sequence>
<dbReference type="InterPro" id="IPR036388">
    <property type="entry name" value="WH-like_DNA-bd_sf"/>
</dbReference>
<dbReference type="Pfam" id="PF01037">
    <property type="entry name" value="AsnC_trans_reg"/>
    <property type="match status" value="1"/>
</dbReference>
<dbReference type="AlphaFoldDB" id="A0A2N0H7E1"/>
<keyword evidence="3" id="KW-0804">Transcription</keyword>
<dbReference type="InterPro" id="IPR036390">
    <property type="entry name" value="WH_DNA-bd_sf"/>
</dbReference>
<dbReference type="InterPro" id="IPR019887">
    <property type="entry name" value="Tscrpt_reg_AsnC/Lrp_C"/>
</dbReference>
<evidence type="ECO:0000256" key="2">
    <source>
        <dbReference type="ARBA" id="ARBA00023125"/>
    </source>
</evidence>
<dbReference type="SUPFAM" id="SSF54909">
    <property type="entry name" value="Dimeric alpha+beta barrel"/>
    <property type="match status" value="1"/>
</dbReference>
<comment type="caution">
    <text evidence="5">The sequence shown here is derived from an EMBL/GenBank/DDBJ whole genome shotgun (WGS) entry which is preliminary data.</text>
</comment>
<dbReference type="Gene3D" id="3.30.70.920">
    <property type="match status" value="1"/>
</dbReference>
<evidence type="ECO:0000256" key="1">
    <source>
        <dbReference type="ARBA" id="ARBA00023015"/>
    </source>
</evidence>
<accession>A0A2N0H7E1</accession>
<dbReference type="Gene3D" id="1.10.10.10">
    <property type="entry name" value="Winged helix-like DNA-binding domain superfamily/Winged helix DNA-binding domain"/>
    <property type="match status" value="1"/>
</dbReference>
<dbReference type="GO" id="GO:0006355">
    <property type="term" value="P:regulation of DNA-templated transcription"/>
    <property type="evidence" value="ECO:0007669"/>
    <property type="project" value="UniProtKB-ARBA"/>
</dbReference>
<dbReference type="SUPFAM" id="SSF46785">
    <property type="entry name" value="Winged helix' DNA-binding domain"/>
    <property type="match status" value="1"/>
</dbReference>
<keyword evidence="2" id="KW-0238">DNA-binding</keyword>
<dbReference type="InterPro" id="IPR000485">
    <property type="entry name" value="AsnC-type_HTH_dom"/>
</dbReference>
<evidence type="ECO:0000313" key="5">
    <source>
        <dbReference type="EMBL" id="PKB14844.1"/>
    </source>
</evidence>
<dbReference type="InterPro" id="IPR011008">
    <property type="entry name" value="Dimeric_a/b-barrel"/>
</dbReference>
<dbReference type="Proteomes" id="UP000232587">
    <property type="component" value="Unassembled WGS sequence"/>
</dbReference>
<keyword evidence="6" id="KW-1185">Reference proteome</keyword>
<dbReference type="InterPro" id="IPR019888">
    <property type="entry name" value="Tscrpt_reg_AsnC-like"/>
</dbReference>
<protein>
    <submittedName>
        <fullName evidence="5">AsnC family transcriptional regulator</fullName>
    </submittedName>
</protein>
<dbReference type="EMBL" id="PHUF01000004">
    <property type="protein sequence ID" value="PKB14844.1"/>
    <property type="molecule type" value="Genomic_DNA"/>
</dbReference>
<dbReference type="Pfam" id="PF13412">
    <property type="entry name" value="HTH_24"/>
    <property type="match status" value="1"/>
</dbReference>
<evidence type="ECO:0000256" key="3">
    <source>
        <dbReference type="ARBA" id="ARBA00023163"/>
    </source>
</evidence>
<dbReference type="InterPro" id="IPR019885">
    <property type="entry name" value="Tscrpt_reg_HTH_AsnC-type_CS"/>
</dbReference>
<dbReference type="PANTHER" id="PTHR30154:SF34">
    <property type="entry name" value="TRANSCRIPTIONAL REGULATOR AZLB"/>
    <property type="match status" value="1"/>
</dbReference>
<reference evidence="5 6" key="1">
    <citation type="submission" date="2017-11" db="EMBL/GenBank/DDBJ databases">
        <title>Genomic Encyclopedia of Type Strains, Phase III (KMG-III): the genomes of soil and plant-associated and newly described type strains.</title>
        <authorList>
            <person name="Whitman W."/>
        </authorList>
    </citation>
    <scope>NUCLEOTIDE SEQUENCE [LARGE SCALE GENOMIC DNA]</scope>
    <source>
        <strain evidence="5 6">CGMCC 1.12274</strain>
    </source>
</reference>
<dbReference type="GO" id="GO:0043200">
    <property type="term" value="P:response to amino acid"/>
    <property type="evidence" value="ECO:0007669"/>
    <property type="project" value="TreeGrafter"/>
</dbReference>
<evidence type="ECO:0000313" key="6">
    <source>
        <dbReference type="Proteomes" id="UP000232587"/>
    </source>
</evidence>
<feature type="domain" description="HTH asnC-type" evidence="4">
    <location>
        <begin position="1"/>
        <end position="62"/>
    </location>
</feature>
<proteinExistence type="predicted"/>
<dbReference type="OrthoDB" id="9813313at2"/>
<dbReference type="CDD" id="cd00090">
    <property type="entry name" value="HTH_ARSR"/>
    <property type="match status" value="1"/>
</dbReference>
<dbReference type="SMART" id="SM00344">
    <property type="entry name" value="HTH_ASNC"/>
    <property type="match status" value="1"/>
</dbReference>
<dbReference type="PROSITE" id="PS50956">
    <property type="entry name" value="HTH_ASNC_2"/>
    <property type="match status" value="1"/>
</dbReference>
<organism evidence="5 6">
    <name type="scientific">Novosphingobium kunmingense</name>
    <dbReference type="NCBI Taxonomy" id="1211806"/>
    <lineage>
        <taxon>Bacteria</taxon>
        <taxon>Pseudomonadati</taxon>
        <taxon>Pseudomonadota</taxon>
        <taxon>Alphaproteobacteria</taxon>
        <taxon>Sphingomonadales</taxon>
        <taxon>Sphingomonadaceae</taxon>
        <taxon>Novosphingobium</taxon>
    </lineage>
</organism>
<dbReference type="InterPro" id="IPR011991">
    <property type="entry name" value="ArsR-like_HTH"/>
</dbReference>
<dbReference type="GO" id="GO:0005829">
    <property type="term" value="C:cytosol"/>
    <property type="evidence" value="ECO:0007669"/>
    <property type="project" value="TreeGrafter"/>
</dbReference>
<dbReference type="GO" id="GO:0043565">
    <property type="term" value="F:sequence-specific DNA binding"/>
    <property type="evidence" value="ECO:0007669"/>
    <property type="project" value="InterPro"/>
</dbReference>
<dbReference type="PROSITE" id="PS00519">
    <property type="entry name" value="HTH_ASNC_1"/>
    <property type="match status" value="1"/>
</dbReference>
<dbReference type="RefSeq" id="WP_100867632.1">
    <property type="nucleotide sequence ID" value="NZ_PHUF01000004.1"/>
</dbReference>
<evidence type="ECO:0000259" key="4">
    <source>
        <dbReference type="PROSITE" id="PS50956"/>
    </source>
</evidence>